<name>A0A6B8RJF2_9BACL</name>
<feature type="transmembrane region" description="Helical" evidence="9">
    <location>
        <begin position="296"/>
        <end position="317"/>
    </location>
</feature>
<dbReference type="InterPro" id="IPR001279">
    <property type="entry name" value="Metallo-B-lactamas"/>
</dbReference>
<evidence type="ECO:0000259" key="10">
    <source>
        <dbReference type="SMART" id="SM00849"/>
    </source>
</evidence>
<dbReference type="InterPro" id="IPR036866">
    <property type="entry name" value="RibonucZ/Hydroxyglut_hydro"/>
</dbReference>
<feature type="transmembrane region" description="Helical" evidence="9">
    <location>
        <begin position="481"/>
        <end position="507"/>
    </location>
</feature>
<feature type="transmembrane region" description="Helical" evidence="9">
    <location>
        <begin position="528"/>
        <end position="548"/>
    </location>
</feature>
<reference evidence="12" key="1">
    <citation type="submission" date="2018-11" db="EMBL/GenBank/DDBJ databases">
        <title>Complete genome sequence of Paenibacillus sp. ML311-T8.</title>
        <authorList>
            <person name="Nam Y.-D."/>
            <person name="Kang J."/>
            <person name="Chung W.-H."/>
            <person name="Park Y.S."/>
        </authorList>
    </citation>
    <scope>NUCLEOTIDE SEQUENCE [LARGE SCALE GENOMIC DNA]</scope>
    <source>
        <strain evidence="12">ML311-T8</strain>
    </source>
</reference>
<evidence type="ECO:0000256" key="2">
    <source>
        <dbReference type="ARBA" id="ARBA00022475"/>
    </source>
</evidence>
<dbReference type="PANTHER" id="PTHR30619">
    <property type="entry name" value="DNA INTERNALIZATION/COMPETENCE PROTEIN COMEC/REC2"/>
    <property type="match status" value="1"/>
</dbReference>
<dbReference type="InterPro" id="IPR052159">
    <property type="entry name" value="Competence_DNA_uptake"/>
</dbReference>
<dbReference type="RefSeq" id="WP_155700719.1">
    <property type="nucleotide sequence ID" value="NZ_CP034235.1"/>
</dbReference>
<dbReference type="InterPro" id="IPR004477">
    <property type="entry name" value="ComEC_N"/>
</dbReference>
<sequence length="849" mass="96352">MKNNHLIFWTWIWVFGYCMAIWLPLLEVSLLIISSLILVVGILWFMKLPGLNVISWIMLLSISIGYYQWFDQRNVTGIHAESNDEILLEMKGRITSSIVVDGDHVGFTIMASEVKYLETELNRSKKTQKVKESVQVSVRLLEQNEQETAYTWQRGDDISLSGKLQIPAIARNFGGFDYRQYLRQQHIHWIFTLKGLDSVNSQSSFHWNRLQLLRYNDQFRGFLADKLDQLFPESQAGYMKSLLIGLRVDLDPQQFQQFSNLGLTHILAISGMQVAVFCAVVLWFLRKLRFTKETGLLIAIALLPFYVLFTGSSPSVVRAGLMAMIALYAVRRNWLKDALKLLCLVGGLMLVWNPYSLLDVSFQLSFTVTYGLIVGVPWVSQLLPQQKLINSTLSVTLVAQAVSFPLTIYYFNQFSLLSWLANIILVPFISFVVTPIGSIALILSLVNEPTAQVIAYLAIISNRFTFWLTDVMDSWNGFKLIWASPSIVWISFYYGFVSLIIGCLIRWNSVRQARLQGVFIGFIQSSRGISLVILCNLCCFIGLLWYGYQPDLWRNKGQVQFIDVGQGDAILIHTPNNKFILVDGGGTLVFRKAGDDWKQRKNPYEVGKNTLVPLLKKRGVHHLDYLIATHEDADHIGGLQAVLEQIPVDNFIFNGTLKPNAGVEKLFKTALDLQIPLLAGNENLEIPIDATTKLHFLYPLTQKAASDNPNPTSFNGLTIENNQNNYSLVFMLEMYNSRFLFTGDMEKSSENILLEHLEAQSESNESIPIDVLKVAHHGSKTSTTEEWLNYWQPKLAAISVGGYNTYGHPTEEVLSRLAEHDVEVMRTDEEGEIQMTVTETGIQTRHKLK</sequence>
<dbReference type="Gene3D" id="3.60.15.10">
    <property type="entry name" value="Ribonuclease Z/Hydroxyacylglutathione hydrolase-like"/>
    <property type="match status" value="1"/>
</dbReference>
<comment type="catalytic activity">
    <reaction evidence="6">
        <text>3',5'-cyclic CMP + H2O = CMP + H(+)</text>
        <dbReference type="Rhea" id="RHEA:72675"/>
        <dbReference type="ChEBI" id="CHEBI:15377"/>
        <dbReference type="ChEBI" id="CHEBI:15378"/>
        <dbReference type="ChEBI" id="CHEBI:58003"/>
        <dbReference type="ChEBI" id="CHEBI:60377"/>
    </reaction>
    <physiologicalReaction direction="left-to-right" evidence="6">
        <dbReference type="Rhea" id="RHEA:72676"/>
    </physiologicalReaction>
</comment>
<feature type="transmembrane region" description="Helical" evidence="9">
    <location>
        <begin position="453"/>
        <end position="469"/>
    </location>
</feature>
<comment type="function">
    <text evidence="7">Counteracts the endogenous Pycsar antiviral defense system. Phosphodiesterase that enables metal-dependent hydrolysis of host cyclic nucleotide Pycsar defense signals such as cCMP and cUMP.</text>
</comment>
<feature type="transmembrane region" description="Helical" evidence="9">
    <location>
        <begin position="53"/>
        <end position="70"/>
    </location>
</feature>
<evidence type="ECO:0000256" key="5">
    <source>
        <dbReference type="ARBA" id="ARBA00023136"/>
    </source>
</evidence>
<evidence type="ECO:0000256" key="3">
    <source>
        <dbReference type="ARBA" id="ARBA00022692"/>
    </source>
</evidence>
<protein>
    <submittedName>
        <fullName evidence="11">DNA internalization-related competence protein ComEC/Rec2</fullName>
    </submittedName>
</protein>
<keyword evidence="3 9" id="KW-0812">Transmembrane</keyword>
<dbReference type="InterPro" id="IPR035681">
    <property type="entry name" value="ComA-like_MBL"/>
</dbReference>
<evidence type="ECO:0000256" key="9">
    <source>
        <dbReference type="SAM" id="Phobius"/>
    </source>
</evidence>
<feature type="transmembrane region" description="Helical" evidence="9">
    <location>
        <begin position="423"/>
        <end position="446"/>
    </location>
</feature>
<keyword evidence="2" id="KW-1003">Cell membrane</keyword>
<dbReference type="InterPro" id="IPR025405">
    <property type="entry name" value="DUF4131"/>
</dbReference>
<feature type="transmembrane region" description="Helical" evidence="9">
    <location>
        <begin position="263"/>
        <end position="284"/>
    </location>
</feature>
<gene>
    <name evidence="11" type="ORF">EHS13_12725</name>
</gene>
<dbReference type="Pfam" id="PF13567">
    <property type="entry name" value="DUF4131"/>
    <property type="match status" value="1"/>
</dbReference>
<dbReference type="SUPFAM" id="SSF56281">
    <property type="entry name" value="Metallo-hydrolase/oxidoreductase"/>
    <property type="match status" value="1"/>
</dbReference>
<dbReference type="Pfam" id="PF00753">
    <property type="entry name" value="Lactamase_B"/>
    <property type="match status" value="1"/>
</dbReference>
<evidence type="ECO:0000256" key="7">
    <source>
        <dbReference type="ARBA" id="ARBA00034301"/>
    </source>
</evidence>
<feature type="domain" description="Metallo-beta-lactamase" evidence="10">
    <location>
        <begin position="566"/>
        <end position="802"/>
    </location>
</feature>
<keyword evidence="5 9" id="KW-0472">Membrane</keyword>
<dbReference type="EMBL" id="CP034235">
    <property type="protein sequence ID" value="QGQ95683.1"/>
    <property type="molecule type" value="Genomic_DNA"/>
</dbReference>
<dbReference type="InterPro" id="IPR004797">
    <property type="entry name" value="Competence_ComEC/Rec2"/>
</dbReference>
<evidence type="ECO:0000313" key="12">
    <source>
        <dbReference type="Proteomes" id="UP000426246"/>
    </source>
</evidence>
<feature type="transmembrane region" description="Helical" evidence="9">
    <location>
        <begin position="30"/>
        <end position="47"/>
    </location>
</feature>
<dbReference type="KEGG" id="ppsc:EHS13_12725"/>
<keyword evidence="12" id="KW-1185">Reference proteome</keyword>
<dbReference type="Pfam" id="PF03772">
    <property type="entry name" value="Competence"/>
    <property type="match status" value="1"/>
</dbReference>
<dbReference type="SMART" id="SM00849">
    <property type="entry name" value="Lactamase_B"/>
    <property type="match status" value="1"/>
</dbReference>
<dbReference type="OrthoDB" id="9761531at2"/>
<evidence type="ECO:0000313" key="11">
    <source>
        <dbReference type="EMBL" id="QGQ95683.1"/>
    </source>
</evidence>
<dbReference type="PANTHER" id="PTHR30619:SF1">
    <property type="entry name" value="RECOMBINATION PROTEIN 2"/>
    <property type="match status" value="1"/>
</dbReference>
<proteinExistence type="predicted"/>
<evidence type="ECO:0000256" key="8">
    <source>
        <dbReference type="ARBA" id="ARBA00048505"/>
    </source>
</evidence>
<accession>A0A6B8RJF2</accession>
<evidence type="ECO:0000256" key="1">
    <source>
        <dbReference type="ARBA" id="ARBA00004651"/>
    </source>
</evidence>
<dbReference type="GO" id="GO:0030420">
    <property type="term" value="P:establishment of competence for transformation"/>
    <property type="evidence" value="ECO:0007669"/>
    <property type="project" value="InterPro"/>
</dbReference>
<dbReference type="AlphaFoldDB" id="A0A6B8RJF2"/>
<comment type="catalytic activity">
    <reaction evidence="8">
        <text>3',5'-cyclic UMP + H2O = UMP + H(+)</text>
        <dbReference type="Rhea" id="RHEA:70575"/>
        <dbReference type="ChEBI" id="CHEBI:15377"/>
        <dbReference type="ChEBI" id="CHEBI:15378"/>
        <dbReference type="ChEBI" id="CHEBI:57865"/>
        <dbReference type="ChEBI" id="CHEBI:184387"/>
    </reaction>
    <physiologicalReaction direction="left-to-right" evidence="8">
        <dbReference type="Rhea" id="RHEA:70576"/>
    </physiologicalReaction>
</comment>
<dbReference type="NCBIfam" id="TIGR00360">
    <property type="entry name" value="ComEC_N-term"/>
    <property type="match status" value="1"/>
</dbReference>
<feature type="transmembrane region" description="Helical" evidence="9">
    <location>
        <begin position="338"/>
        <end position="355"/>
    </location>
</feature>
<evidence type="ECO:0000256" key="4">
    <source>
        <dbReference type="ARBA" id="ARBA00022989"/>
    </source>
</evidence>
<dbReference type="CDD" id="cd07731">
    <property type="entry name" value="ComA-like_MBL-fold"/>
    <property type="match status" value="1"/>
</dbReference>
<comment type="subcellular location">
    <subcellularLocation>
        <location evidence="1">Cell membrane</location>
        <topology evidence="1">Multi-pass membrane protein</topology>
    </subcellularLocation>
</comment>
<organism evidence="11 12">
    <name type="scientific">Paenibacillus psychroresistens</name>
    <dbReference type="NCBI Taxonomy" id="1778678"/>
    <lineage>
        <taxon>Bacteria</taxon>
        <taxon>Bacillati</taxon>
        <taxon>Bacillota</taxon>
        <taxon>Bacilli</taxon>
        <taxon>Bacillales</taxon>
        <taxon>Paenibacillaceae</taxon>
        <taxon>Paenibacillus</taxon>
    </lineage>
</organism>
<dbReference type="NCBIfam" id="TIGR00361">
    <property type="entry name" value="ComEC_Rec2"/>
    <property type="match status" value="1"/>
</dbReference>
<keyword evidence="4 9" id="KW-1133">Transmembrane helix</keyword>
<feature type="transmembrane region" description="Helical" evidence="9">
    <location>
        <begin position="361"/>
        <end position="380"/>
    </location>
</feature>
<evidence type="ECO:0000256" key="6">
    <source>
        <dbReference type="ARBA" id="ARBA00034221"/>
    </source>
</evidence>
<dbReference type="GO" id="GO:0005886">
    <property type="term" value="C:plasma membrane"/>
    <property type="evidence" value="ECO:0007669"/>
    <property type="project" value="UniProtKB-SubCell"/>
</dbReference>
<dbReference type="Proteomes" id="UP000426246">
    <property type="component" value="Chromosome"/>
</dbReference>
<feature type="transmembrane region" description="Helical" evidence="9">
    <location>
        <begin position="392"/>
        <end position="411"/>
    </location>
</feature>